<dbReference type="AlphaFoldDB" id="A0A2G9USS2"/>
<evidence type="ECO:0000259" key="6">
    <source>
        <dbReference type="Pfam" id="PF11987"/>
    </source>
</evidence>
<dbReference type="Gene3D" id="3.40.50.10050">
    <property type="entry name" value="Translation initiation factor IF- 2, domain 3"/>
    <property type="match status" value="1"/>
</dbReference>
<dbReference type="InterPro" id="IPR023115">
    <property type="entry name" value="TIF_IF2_dom3"/>
</dbReference>
<dbReference type="PANTHER" id="PTHR43381">
    <property type="entry name" value="TRANSLATION INITIATION FACTOR IF-2-RELATED"/>
    <property type="match status" value="1"/>
</dbReference>
<sequence length="251" mass="28596">MTSAYYSFVKGYRYGSTLRQVVHKAKRLEKATGDGFPKLRLLLRTDVEGTLEAILNVIDTYDSEKCKFQLVDFGVGPPTNVDVEMAKETGALIYLFNVEPPAAIRRQAEEDGVRIESYNVIYRLVEALKDELSQQLPALTEMELVGEGHVLKEFQISDRNRKRQPIAGVLVDWGNFQKNCVFKFLRAGKPFYEGEVESMKQQAEMVNTAKTNTEVGIALEDKSIRFKEDDTVEVYRKKEVPQTIDWNPPGF</sequence>
<comment type="similarity">
    <text evidence="1">Belongs to the TRAFAC class translation factor GTPase superfamily. Classic translation factor GTPase family. IF-2 subfamily.</text>
</comment>
<keyword evidence="3" id="KW-0547">Nucleotide-binding</keyword>
<feature type="domain" description="Translation initiation factor IF- 2" evidence="6">
    <location>
        <begin position="28"/>
        <end position="129"/>
    </location>
</feature>
<keyword evidence="4" id="KW-0648">Protein biosynthesis</keyword>
<evidence type="ECO:0000313" key="7">
    <source>
        <dbReference type="EMBL" id="PIO73287.1"/>
    </source>
</evidence>
<dbReference type="InterPro" id="IPR015760">
    <property type="entry name" value="TIF_IF2"/>
</dbReference>
<proteinExistence type="inferred from homology"/>
<dbReference type="SUPFAM" id="SSF52156">
    <property type="entry name" value="Initiation factor IF2/eIF5b, domain 3"/>
    <property type="match status" value="1"/>
</dbReference>
<evidence type="ECO:0000313" key="8">
    <source>
        <dbReference type="Proteomes" id="UP000230423"/>
    </source>
</evidence>
<name>A0A2G9USS2_TELCI</name>
<evidence type="ECO:0000256" key="5">
    <source>
        <dbReference type="ARBA" id="ARBA00023134"/>
    </source>
</evidence>
<dbReference type="SUPFAM" id="SSF50447">
    <property type="entry name" value="Translation proteins"/>
    <property type="match status" value="1"/>
</dbReference>
<accession>A0A2G9USS2</accession>
<dbReference type="EMBL" id="KZ345485">
    <property type="protein sequence ID" value="PIO73287.1"/>
    <property type="molecule type" value="Genomic_DNA"/>
</dbReference>
<dbReference type="GO" id="GO:0005525">
    <property type="term" value="F:GTP binding"/>
    <property type="evidence" value="ECO:0007669"/>
    <property type="project" value="UniProtKB-KW"/>
</dbReference>
<protein>
    <recommendedName>
        <fullName evidence="6">Translation initiation factor IF- 2 domain-containing protein</fullName>
    </recommendedName>
</protein>
<dbReference type="Gene3D" id="2.40.30.10">
    <property type="entry name" value="Translation factors"/>
    <property type="match status" value="1"/>
</dbReference>
<evidence type="ECO:0000256" key="1">
    <source>
        <dbReference type="ARBA" id="ARBA00007733"/>
    </source>
</evidence>
<reference evidence="7 8" key="1">
    <citation type="submission" date="2015-09" db="EMBL/GenBank/DDBJ databases">
        <title>Draft genome of the parasitic nematode Teladorsagia circumcincta isolate WARC Sus (inbred).</title>
        <authorList>
            <person name="Mitreva M."/>
        </authorList>
    </citation>
    <scope>NUCLEOTIDE SEQUENCE [LARGE SCALE GENOMIC DNA]</scope>
    <source>
        <strain evidence="7 8">S</strain>
    </source>
</reference>
<dbReference type="OrthoDB" id="361630at2759"/>
<dbReference type="PANTHER" id="PTHR43381:SF20">
    <property type="entry name" value="TRANSLATION INITIATION FACTOR IF-2, MITOCHONDRIAL"/>
    <property type="match status" value="1"/>
</dbReference>
<evidence type="ECO:0000256" key="4">
    <source>
        <dbReference type="ARBA" id="ARBA00022917"/>
    </source>
</evidence>
<dbReference type="InterPro" id="IPR009000">
    <property type="entry name" value="Transl_B-barrel_sf"/>
</dbReference>
<keyword evidence="8" id="KW-1185">Reference proteome</keyword>
<keyword evidence="5" id="KW-0342">GTP-binding</keyword>
<dbReference type="Proteomes" id="UP000230423">
    <property type="component" value="Unassembled WGS sequence"/>
</dbReference>
<organism evidence="7 8">
    <name type="scientific">Teladorsagia circumcincta</name>
    <name type="common">Brown stomach worm</name>
    <name type="synonym">Ostertagia circumcincta</name>
    <dbReference type="NCBI Taxonomy" id="45464"/>
    <lineage>
        <taxon>Eukaryota</taxon>
        <taxon>Metazoa</taxon>
        <taxon>Ecdysozoa</taxon>
        <taxon>Nematoda</taxon>
        <taxon>Chromadorea</taxon>
        <taxon>Rhabditida</taxon>
        <taxon>Rhabditina</taxon>
        <taxon>Rhabditomorpha</taxon>
        <taxon>Strongyloidea</taxon>
        <taxon>Trichostrongylidae</taxon>
        <taxon>Teladorsagia</taxon>
    </lineage>
</organism>
<evidence type="ECO:0000256" key="2">
    <source>
        <dbReference type="ARBA" id="ARBA00022540"/>
    </source>
</evidence>
<dbReference type="GO" id="GO:0005737">
    <property type="term" value="C:cytoplasm"/>
    <property type="evidence" value="ECO:0007669"/>
    <property type="project" value="TreeGrafter"/>
</dbReference>
<evidence type="ECO:0000256" key="3">
    <source>
        <dbReference type="ARBA" id="ARBA00022741"/>
    </source>
</evidence>
<dbReference type="FunFam" id="3.40.50.10050:FF:000001">
    <property type="entry name" value="Translation initiation factor IF-2"/>
    <property type="match status" value="1"/>
</dbReference>
<dbReference type="InterPro" id="IPR036925">
    <property type="entry name" value="TIF_IF2_dom3_sf"/>
</dbReference>
<dbReference type="Pfam" id="PF11987">
    <property type="entry name" value="IF-2"/>
    <property type="match status" value="1"/>
</dbReference>
<gene>
    <name evidence="7" type="ORF">TELCIR_04748</name>
</gene>
<keyword evidence="2" id="KW-0396">Initiation factor</keyword>
<dbReference type="GO" id="GO:0003743">
    <property type="term" value="F:translation initiation factor activity"/>
    <property type="evidence" value="ECO:0007669"/>
    <property type="project" value="UniProtKB-KW"/>
</dbReference>